<evidence type="ECO:0000256" key="1">
    <source>
        <dbReference type="SAM" id="MobiDB-lite"/>
    </source>
</evidence>
<proteinExistence type="predicted"/>
<reference evidence="2 3" key="1">
    <citation type="submission" date="2019-02" db="EMBL/GenBank/DDBJ databases">
        <title>Deep-cultivation of Planctomycetes and their phenomic and genomic characterization uncovers novel biology.</title>
        <authorList>
            <person name="Wiegand S."/>
            <person name="Jogler M."/>
            <person name="Boedeker C."/>
            <person name="Pinto D."/>
            <person name="Vollmers J."/>
            <person name="Rivas-Marin E."/>
            <person name="Kohn T."/>
            <person name="Peeters S.H."/>
            <person name="Heuer A."/>
            <person name="Rast P."/>
            <person name="Oberbeckmann S."/>
            <person name="Bunk B."/>
            <person name="Jeske O."/>
            <person name="Meyerdierks A."/>
            <person name="Storesund J.E."/>
            <person name="Kallscheuer N."/>
            <person name="Luecker S."/>
            <person name="Lage O.M."/>
            <person name="Pohl T."/>
            <person name="Merkel B.J."/>
            <person name="Hornburger P."/>
            <person name="Mueller R.-W."/>
            <person name="Bruemmer F."/>
            <person name="Labrenz M."/>
            <person name="Spormann A.M."/>
            <person name="Op den Camp H."/>
            <person name="Overmann J."/>
            <person name="Amann R."/>
            <person name="Jetten M.S.M."/>
            <person name="Mascher T."/>
            <person name="Medema M.H."/>
            <person name="Devos D.P."/>
            <person name="Kaster A.-K."/>
            <person name="Ovreas L."/>
            <person name="Rohde M."/>
            <person name="Galperin M.Y."/>
            <person name="Jogler C."/>
        </authorList>
    </citation>
    <scope>NUCLEOTIDE SEQUENCE [LARGE SCALE GENOMIC DNA]</scope>
    <source>
        <strain evidence="2 3">Pla175</strain>
    </source>
</reference>
<dbReference type="KEGG" id="pnd:Pla175_43310"/>
<protein>
    <submittedName>
        <fullName evidence="2">Uncharacterized protein</fullName>
    </submittedName>
</protein>
<name>A0A518DHG5_9BACT</name>
<dbReference type="AlphaFoldDB" id="A0A518DHG5"/>
<dbReference type="RefSeq" id="WP_145290367.1">
    <property type="nucleotide sequence ID" value="NZ_CP036291.1"/>
</dbReference>
<feature type="compositionally biased region" description="Low complexity" evidence="1">
    <location>
        <begin position="46"/>
        <end position="59"/>
    </location>
</feature>
<dbReference type="Proteomes" id="UP000317429">
    <property type="component" value="Chromosome"/>
</dbReference>
<keyword evidence="3" id="KW-1185">Reference proteome</keyword>
<evidence type="ECO:0000313" key="3">
    <source>
        <dbReference type="Proteomes" id="UP000317429"/>
    </source>
</evidence>
<organism evidence="2 3">
    <name type="scientific">Pirellulimonas nuda</name>
    <dbReference type="NCBI Taxonomy" id="2528009"/>
    <lineage>
        <taxon>Bacteria</taxon>
        <taxon>Pseudomonadati</taxon>
        <taxon>Planctomycetota</taxon>
        <taxon>Planctomycetia</taxon>
        <taxon>Pirellulales</taxon>
        <taxon>Lacipirellulaceae</taxon>
        <taxon>Pirellulimonas</taxon>
    </lineage>
</organism>
<sequence>MSGKDLELSTLKQGELPDELSKRVTELTKQRREVQAKIKQLPAEWGSTSPSSGPSSPTN</sequence>
<accession>A0A518DHG5</accession>
<gene>
    <name evidence="2" type="ORF">Pla175_43310</name>
</gene>
<evidence type="ECO:0000313" key="2">
    <source>
        <dbReference type="EMBL" id="QDU90918.1"/>
    </source>
</evidence>
<dbReference type="EMBL" id="CP036291">
    <property type="protein sequence ID" value="QDU90918.1"/>
    <property type="molecule type" value="Genomic_DNA"/>
</dbReference>
<feature type="region of interest" description="Disordered" evidence="1">
    <location>
        <begin position="28"/>
        <end position="59"/>
    </location>
</feature>